<dbReference type="InterPro" id="IPR056451">
    <property type="entry name" value="Znf_Tbcl_Rhp7"/>
</dbReference>
<protein>
    <recommendedName>
        <fullName evidence="2">DNA repair protein rhp7 treble clef domain-containing protein</fullName>
    </recommendedName>
</protein>
<dbReference type="STRING" id="857566.A0A1E3PRY6"/>
<dbReference type="PANTHER" id="PTHR13318">
    <property type="entry name" value="PARTNER OF PAIRED, ISOFORM B-RELATED"/>
    <property type="match status" value="1"/>
</dbReference>
<feature type="region of interest" description="Disordered" evidence="1">
    <location>
        <begin position="1"/>
        <end position="137"/>
    </location>
</feature>
<evidence type="ECO:0000256" key="1">
    <source>
        <dbReference type="SAM" id="MobiDB-lite"/>
    </source>
</evidence>
<feature type="compositionally biased region" description="Polar residues" evidence="1">
    <location>
        <begin position="79"/>
        <end position="89"/>
    </location>
</feature>
<feature type="domain" description="DNA repair protein rhp7 treble clef" evidence="2">
    <location>
        <begin position="172"/>
        <end position="209"/>
    </location>
</feature>
<dbReference type="Pfam" id="PF23550">
    <property type="entry name" value="zf_Tbcl_Rhp7"/>
    <property type="match status" value="1"/>
</dbReference>
<evidence type="ECO:0000313" key="4">
    <source>
        <dbReference type="Proteomes" id="UP000095009"/>
    </source>
</evidence>
<dbReference type="AlphaFoldDB" id="A0A1E3PRY6"/>
<evidence type="ECO:0000313" key="3">
    <source>
        <dbReference type="EMBL" id="ODQ68090.1"/>
    </source>
</evidence>
<organism evidence="3 4">
    <name type="scientific">Nadsonia fulvescens var. elongata DSM 6958</name>
    <dbReference type="NCBI Taxonomy" id="857566"/>
    <lineage>
        <taxon>Eukaryota</taxon>
        <taxon>Fungi</taxon>
        <taxon>Dikarya</taxon>
        <taxon>Ascomycota</taxon>
        <taxon>Saccharomycotina</taxon>
        <taxon>Dipodascomycetes</taxon>
        <taxon>Dipodascales</taxon>
        <taxon>Dipodascales incertae sedis</taxon>
        <taxon>Nadsonia</taxon>
    </lineage>
</organism>
<dbReference type="EMBL" id="KV454406">
    <property type="protein sequence ID" value="ODQ68090.1"/>
    <property type="molecule type" value="Genomic_DNA"/>
</dbReference>
<feature type="compositionally biased region" description="Polar residues" evidence="1">
    <location>
        <begin position="9"/>
        <end position="31"/>
    </location>
</feature>
<sequence length="673" mass="75679">MSSYRRRQTANSNGSDGTENNSIRGPNSALTSFLREQGITAEGIRQRNLARQQPNNRQPHPQPEPEDLALNEDLDSPTPDVSSDSNTVDGNGVRGPSSALTAFLRQQGITSRQRRRNSPLQSSSSELEPREEQLDDAEVAQIRQAARLKRKRLNDEDADYNDDDSGVPKFQPGKIEFCYECNNRFTITVYTEHSSDALGLLCHKCGKASSQANVKDANRRKEVSKIERVAKKKRKQIAQALLNKIDVVNVPKLQDLCIKLILDYIDDVEVLGDIGMDNLAKINKILSKNRVLNANSMKLFLSSDLTKLEFFDCSKLGPESYSMIAAYCPNLQELRLEMCGQLSNENLLYFATHLKHLKHIYLDGPFLIRSETWNRFFEICGDRLVEFHVRNSHRFNNDNLLMLSERCGLVNLRKLTLGRVDGIDDMGLFEFSISNFKHLQSLEISNPLNEALISNDILIGYMAQYGINLQSLILNGCSGLGDRFILEGLLPFGRNLSTLSLDNLDQISESAMTQLFSTWANVQSTNTVLFGKDEEDNNNSQEYHGNNGLINLSLNKCIQLGDTTLKAIFSHSFSTLVEFNYGGNQHTTEEGFGELIKYLKTDTDLRYMSPNLTHLNLGFTKFVNDLLIETFVNQIFKGCLKIVEVYGCNRVTANCNVLAEGPTKLIGRQSDTI</sequence>
<feature type="compositionally biased region" description="Acidic residues" evidence="1">
    <location>
        <begin position="64"/>
        <end position="75"/>
    </location>
</feature>
<dbReference type="GO" id="GO:0031146">
    <property type="term" value="P:SCF-dependent proteasomal ubiquitin-dependent protein catabolic process"/>
    <property type="evidence" value="ECO:0007669"/>
    <property type="project" value="TreeGrafter"/>
</dbReference>
<name>A0A1E3PRY6_9ASCO</name>
<reference evidence="3 4" key="1">
    <citation type="journal article" date="2016" name="Proc. Natl. Acad. Sci. U.S.A.">
        <title>Comparative genomics of biotechnologically important yeasts.</title>
        <authorList>
            <person name="Riley R."/>
            <person name="Haridas S."/>
            <person name="Wolfe K.H."/>
            <person name="Lopes M.R."/>
            <person name="Hittinger C.T."/>
            <person name="Goeker M."/>
            <person name="Salamov A.A."/>
            <person name="Wisecaver J.H."/>
            <person name="Long T.M."/>
            <person name="Calvey C.H."/>
            <person name="Aerts A.L."/>
            <person name="Barry K.W."/>
            <person name="Choi C."/>
            <person name="Clum A."/>
            <person name="Coughlan A.Y."/>
            <person name="Deshpande S."/>
            <person name="Douglass A.P."/>
            <person name="Hanson S.J."/>
            <person name="Klenk H.-P."/>
            <person name="LaButti K.M."/>
            <person name="Lapidus A."/>
            <person name="Lindquist E.A."/>
            <person name="Lipzen A.M."/>
            <person name="Meier-Kolthoff J.P."/>
            <person name="Ohm R.A."/>
            <person name="Otillar R.P."/>
            <person name="Pangilinan J.L."/>
            <person name="Peng Y."/>
            <person name="Rokas A."/>
            <person name="Rosa C.A."/>
            <person name="Scheuner C."/>
            <person name="Sibirny A.A."/>
            <person name="Slot J.C."/>
            <person name="Stielow J.B."/>
            <person name="Sun H."/>
            <person name="Kurtzman C.P."/>
            <person name="Blackwell M."/>
            <person name="Grigoriev I.V."/>
            <person name="Jeffries T.W."/>
        </authorList>
    </citation>
    <scope>NUCLEOTIDE SEQUENCE [LARGE SCALE GENOMIC DNA]</scope>
    <source>
        <strain evidence="3 4">DSM 6958</strain>
    </source>
</reference>
<gene>
    <name evidence="3" type="ORF">NADFUDRAFT_81163</name>
</gene>
<dbReference type="InterPro" id="IPR006553">
    <property type="entry name" value="Leu-rich_rpt_Cys-con_subtyp"/>
</dbReference>
<dbReference type="OrthoDB" id="1924287at2759"/>
<dbReference type="SMART" id="SM00367">
    <property type="entry name" value="LRR_CC"/>
    <property type="match status" value="4"/>
</dbReference>
<dbReference type="SUPFAM" id="SSF52047">
    <property type="entry name" value="RNI-like"/>
    <property type="match status" value="2"/>
</dbReference>
<evidence type="ECO:0000259" key="2">
    <source>
        <dbReference type="Pfam" id="PF23550"/>
    </source>
</evidence>
<keyword evidence="4" id="KW-1185">Reference proteome</keyword>
<dbReference type="Gene3D" id="3.80.10.10">
    <property type="entry name" value="Ribonuclease Inhibitor"/>
    <property type="match status" value="2"/>
</dbReference>
<dbReference type="GO" id="GO:0019005">
    <property type="term" value="C:SCF ubiquitin ligase complex"/>
    <property type="evidence" value="ECO:0007669"/>
    <property type="project" value="TreeGrafter"/>
</dbReference>
<dbReference type="Proteomes" id="UP000095009">
    <property type="component" value="Unassembled WGS sequence"/>
</dbReference>
<proteinExistence type="predicted"/>
<dbReference type="InterPro" id="IPR032675">
    <property type="entry name" value="LRR_dom_sf"/>
</dbReference>
<accession>A0A1E3PRY6</accession>
<dbReference type="PANTHER" id="PTHR13318:SF190">
    <property type="entry name" value="PARTNER OF PAIRED, ISOFORM B"/>
    <property type="match status" value="1"/>
</dbReference>